<protein>
    <recommendedName>
        <fullName evidence="3">beta-N-acetylhexosaminidase</fullName>
        <ecNumber evidence="3">3.2.1.52</ecNumber>
    </recommendedName>
</protein>
<accession>A0ABU8ZPG0</accession>
<dbReference type="Pfam" id="PF02838">
    <property type="entry name" value="Glyco_hydro_20b"/>
    <property type="match status" value="1"/>
</dbReference>
<dbReference type="PANTHER" id="PTHR22600">
    <property type="entry name" value="BETA-HEXOSAMINIDASE"/>
    <property type="match status" value="1"/>
</dbReference>
<dbReference type="Proteomes" id="UP001373159">
    <property type="component" value="Unassembled WGS sequence"/>
</dbReference>
<feature type="domain" description="Glycoside hydrolase family 20 catalytic" evidence="6">
    <location>
        <begin position="147"/>
        <end position="369"/>
    </location>
</feature>
<dbReference type="Pfam" id="PF00728">
    <property type="entry name" value="Glyco_hydro_20"/>
    <property type="match status" value="1"/>
</dbReference>
<comment type="similarity">
    <text evidence="2">Belongs to the glycosyl hydrolase 20 family.</text>
</comment>
<comment type="caution">
    <text evidence="8">The sequence shown here is derived from an EMBL/GenBank/DDBJ whole genome shotgun (WGS) entry which is preliminary data.</text>
</comment>
<dbReference type="InterPro" id="IPR015883">
    <property type="entry name" value="Glyco_hydro_20_cat"/>
</dbReference>
<gene>
    <name evidence="8" type="ORF">V8P97_05130</name>
</gene>
<evidence type="ECO:0000259" key="6">
    <source>
        <dbReference type="Pfam" id="PF00728"/>
    </source>
</evidence>
<keyword evidence="5" id="KW-0326">Glycosidase</keyword>
<feature type="domain" description="Beta-hexosaminidase bacterial type N-terminal" evidence="7">
    <location>
        <begin position="20"/>
        <end position="144"/>
    </location>
</feature>
<evidence type="ECO:0000313" key="8">
    <source>
        <dbReference type="EMBL" id="MEK0306845.1"/>
    </source>
</evidence>
<name>A0ABU8ZPG0_9BIFI</name>
<sequence>MNDVSEKQAGRMNGGTAGFALVPKPVSMEVGPGRILLPLRTRISSSGVDPDLGGLLSRQISDDLAAATGLVPDVSRGDLWPSVIELGLDPELGDQEYRLDIEASPESVRIVGGDGEGLRYGVQTLRQIIRQTAPLLPVLHIEDHPAYSVRSYYLDVTRGRVPTLDWLKRWADKLALYKFNQLQLYIEHSFAFDGMSEAWRGKSPLKPEDILEYDRYCADLGIELVPSISTFSHHYTNLRTRTLRSLGEFPEDADRPYSFIERQEHHTLNVTDPDSFKFSTRLIDSYAQLFRSNKFNIGADETFDLGKGRSKARAEQVGVAAMYADYVVRLCDHVRDKGGEPMFWGDIAVSMPEVLERLPKDCPLLNWLYDPQVGEEKVALVSSTGAKQYVCSAVHAWNSLLPSMDGAWQNIHRLSTFGIKYGAVGAMVTDWGDYGHINDPRMSVPGLVYAAQNFWDPDGMDREEADDALSKLEYGDASGRYARSFARASHAISFGWDDMVRYVELDDGRGGVNKDVSGCLAGGFPEIWQGKDPVDLKETRHDYMAWCGQRAFKAPDYNRDLEGIAADLALSISQGRGDVEGALQAQEVALRGQEIFNDVGWVLASREGLSGGSGAEPPQAWSVAAELEEWFETYRSVWRRVSRESELRRVSHVIWSFADFLRS</sequence>
<dbReference type="SUPFAM" id="SSF51445">
    <property type="entry name" value="(Trans)glycosidases"/>
    <property type="match status" value="1"/>
</dbReference>
<dbReference type="InterPro" id="IPR017853">
    <property type="entry name" value="GH"/>
</dbReference>
<dbReference type="Gene3D" id="3.30.379.10">
    <property type="entry name" value="Chitobiase/beta-hexosaminidase domain 2-like"/>
    <property type="match status" value="1"/>
</dbReference>
<dbReference type="InterPro" id="IPR029018">
    <property type="entry name" value="Hex-like_dom2"/>
</dbReference>
<evidence type="ECO:0000256" key="5">
    <source>
        <dbReference type="ARBA" id="ARBA00023295"/>
    </source>
</evidence>
<dbReference type="InterPro" id="IPR015882">
    <property type="entry name" value="HEX_bac_N"/>
</dbReference>
<dbReference type="EMBL" id="JBANBB010000001">
    <property type="protein sequence ID" value="MEK0306845.1"/>
    <property type="molecule type" value="Genomic_DNA"/>
</dbReference>
<proteinExistence type="inferred from homology"/>
<organism evidence="8 9">
    <name type="scientific">Bifidobacterium favimelis</name>
    <dbReference type="NCBI Taxonomy" id="3122979"/>
    <lineage>
        <taxon>Bacteria</taxon>
        <taxon>Bacillati</taxon>
        <taxon>Actinomycetota</taxon>
        <taxon>Actinomycetes</taxon>
        <taxon>Bifidobacteriales</taxon>
        <taxon>Bifidobacteriaceae</taxon>
        <taxon>Bifidobacterium</taxon>
    </lineage>
</organism>
<reference evidence="8 9" key="1">
    <citation type="submission" date="2024-02" db="EMBL/GenBank/DDBJ databases">
        <title>Bifidobacterium honeyensis sp. nov., isolated from the comb honey.</title>
        <authorList>
            <person name="Liu W."/>
            <person name="Li Y."/>
        </authorList>
    </citation>
    <scope>NUCLEOTIDE SEQUENCE [LARGE SCALE GENOMIC DNA]</scope>
    <source>
        <strain evidence="8 9">IMAU50988</strain>
    </source>
</reference>
<dbReference type="Gene3D" id="3.20.20.80">
    <property type="entry name" value="Glycosidases"/>
    <property type="match status" value="1"/>
</dbReference>
<dbReference type="RefSeq" id="WP_340469408.1">
    <property type="nucleotide sequence ID" value="NZ_JBANBB010000001.1"/>
</dbReference>
<evidence type="ECO:0000313" key="9">
    <source>
        <dbReference type="Proteomes" id="UP001373159"/>
    </source>
</evidence>
<evidence type="ECO:0000256" key="2">
    <source>
        <dbReference type="ARBA" id="ARBA00006285"/>
    </source>
</evidence>
<dbReference type="PRINTS" id="PR00738">
    <property type="entry name" value="GLHYDRLASE20"/>
</dbReference>
<evidence type="ECO:0000259" key="7">
    <source>
        <dbReference type="Pfam" id="PF02838"/>
    </source>
</evidence>
<dbReference type="EC" id="3.2.1.52" evidence="3"/>
<dbReference type="PANTHER" id="PTHR22600:SF57">
    <property type="entry name" value="BETA-N-ACETYLHEXOSAMINIDASE"/>
    <property type="match status" value="1"/>
</dbReference>
<comment type="catalytic activity">
    <reaction evidence="1">
        <text>Hydrolysis of terminal non-reducing N-acetyl-D-hexosamine residues in N-acetyl-beta-D-hexosaminides.</text>
        <dbReference type="EC" id="3.2.1.52"/>
    </reaction>
</comment>
<evidence type="ECO:0000256" key="1">
    <source>
        <dbReference type="ARBA" id="ARBA00001231"/>
    </source>
</evidence>
<dbReference type="InterPro" id="IPR025705">
    <property type="entry name" value="Beta_hexosaminidase_sua/sub"/>
</dbReference>
<evidence type="ECO:0000256" key="3">
    <source>
        <dbReference type="ARBA" id="ARBA00012663"/>
    </source>
</evidence>
<dbReference type="CDD" id="cd06565">
    <property type="entry name" value="GH20_GcnA-like"/>
    <property type="match status" value="1"/>
</dbReference>
<evidence type="ECO:0000256" key="4">
    <source>
        <dbReference type="ARBA" id="ARBA00022801"/>
    </source>
</evidence>
<dbReference type="SUPFAM" id="SSF55545">
    <property type="entry name" value="beta-N-acetylhexosaminidase-like domain"/>
    <property type="match status" value="1"/>
</dbReference>
<keyword evidence="9" id="KW-1185">Reference proteome</keyword>
<keyword evidence="4" id="KW-0378">Hydrolase</keyword>